<accession>A0A6M3MH76</accession>
<organism evidence="1">
    <name type="scientific">viral metagenome</name>
    <dbReference type="NCBI Taxonomy" id="1070528"/>
    <lineage>
        <taxon>unclassified sequences</taxon>
        <taxon>metagenomes</taxon>
        <taxon>organismal metagenomes</taxon>
    </lineage>
</organism>
<dbReference type="EMBL" id="MT143889">
    <property type="protein sequence ID" value="QJB04749.1"/>
    <property type="molecule type" value="Genomic_DNA"/>
</dbReference>
<reference evidence="1" key="1">
    <citation type="submission" date="2020-03" db="EMBL/GenBank/DDBJ databases">
        <title>The deep terrestrial virosphere.</title>
        <authorList>
            <person name="Holmfeldt K."/>
            <person name="Nilsson E."/>
            <person name="Simone D."/>
            <person name="Lopez-Fernandez M."/>
            <person name="Wu X."/>
            <person name="de Brujin I."/>
            <person name="Lundin D."/>
            <person name="Andersson A."/>
            <person name="Bertilsson S."/>
            <person name="Dopson M."/>
        </authorList>
    </citation>
    <scope>NUCLEOTIDE SEQUENCE</scope>
    <source>
        <strain evidence="1">MM171B00210</strain>
    </source>
</reference>
<proteinExistence type="predicted"/>
<name>A0A6M3MH76_9ZZZZ</name>
<sequence>MIEMSYTDPNLAADQGSLRVEKPLTIEGLFSYDDTDTRMLYKEFQEGVQVYNEVEWGLMSQFTKKTTKETVRVWQRNMEFVTASEGYLEDWQKLRAMEISIPLDEFELGFAFTKKAIQDSTADELRETQGEALAADQRLMAKRFMFRALTPGVTTSIGWWDGNMALVNMRAPPDWKGNTFGLAHNHFDPSGAANIALSDFSAIKREIRQHGYSGPLFLFMNNQEVEACENLAGWTTAMTSNSIVETVATKGFDVIKQFQGFTLIQDDWIPAGYLLAIESRVKPITFREPVNAKARGLKLWQGPYSDYPLMESYYSHRFDMGVVHRGAGAVRQITAGAWVTPTFTF</sequence>
<dbReference type="AlphaFoldDB" id="A0A6M3MH76"/>
<gene>
    <name evidence="1" type="ORF">MM171B00210_0060</name>
</gene>
<protein>
    <submittedName>
        <fullName evidence="1">Putative capsid protein</fullName>
    </submittedName>
</protein>
<evidence type="ECO:0000313" key="1">
    <source>
        <dbReference type="EMBL" id="QJB04749.1"/>
    </source>
</evidence>